<dbReference type="SMART" id="SM00176">
    <property type="entry name" value="RAN"/>
    <property type="match status" value="1"/>
</dbReference>
<dbReference type="SUPFAM" id="SSF56815">
    <property type="entry name" value="Sec1/munc18-like (SM) proteins"/>
    <property type="match status" value="1"/>
</dbReference>
<organism evidence="10 11">
    <name type="scientific">Albugo candida</name>
    <dbReference type="NCBI Taxonomy" id="65357"/>
    <lineage>
        <taxon>Eukaryota</taxon>
        <taxon>Sar</taxon>
        <taxon>Stramenopiles</taxon>
        <taxon>Oomycota</taxon>
        <taxon>Peronosporomycetes</taxon>
        <taxon>Albuginales</taxon>
        <taxon>Albuginaceae</taxon>
        <taxon>Albugo</taxon>
    </lineage>
</organism>
<keyword evidence="7" id="KW-0449">Lipoprotein</keyword>
<dbReference type="FunFam" id="3.40.50.300:FF:000229">
    <property type="entry name" value="Probable Ras-related protein Rab-6A"/>
    <property type="match status" value="1"/>
</dbReference>
<comment type="caution">
    <text evidence="10">The sequence shown here is derived from an EMBL/GenBank/DDBJ whole genome shotgun (WGS) entry which is preliminary data.</text>
</comment>
<dbReference type="Gene3D" id="3.40.50.1910">
    <property type="match status" value="1"/>
</dbReference>
<evidence type="ECO:0000256" key="8">
    <source>
        <dbReference type="ARBA" id="ARBA00023289"/>
    </source>
</evidence>
<dbReference type="EMBL" id="CAIX01000278">
    <property type="protein sequence ID" value="CCI10520.1"/>
    <property type="molecule type" value="Genomic_DNA"/>
</dbReference>
<evidence type="ECO:0008006" key="12">
    <source>
        <dbReference type="Google" id="ProtNLM"/>
    </source>
</evidence>
<evidence type="ECO:0000313" key="10">
    <source>
        <dbReference type="EMBL" id="CCI10520.1"/>
    </source>
</evidence>
<sequence length="835" mass="93615">MSKTPSLEASTRIKERETYLNMGEEDETNVSSECKTEEKLGDTPHCDAETIDSDDVTMDTSTVNVPQITPLSKYKIVFLGDQGVGKTSMITRFMYDTFDNAYQATIGIDFLSKTMYMEDRTVRLQLWDTAGQERFRSLIPSYIRDSSVAVVVYDITNRASFLNTIKWIEDVRTERGQDVVIMLVGNKTDISDRRQVTTEEGTEKATEENVLFIESSAKAGYNIKPLFRKLAVMLPGMENATNNGDANLIDIKLTAAPAPKEATINSCAYTETTTIVSMVMSQSHILQHEVFLVELLQATQLHDEMLHLKAAVLLRPTFENVELLKKELKNPKFSQYHIFFTNNLPIEFLEQIAEADEKEAVIEIQEHYADYLAVSDTLFHLNIKESLASSMKYASPTTAGIVNSSGGARSNAVFDRNVQGLLAVLLSLKKRPTIRYQKGSDSAEKLAREVSAKIQLEQSGLFDFRRPEVQPLLYVLDRRDDPITPLLSQWSYQAMVHELLTLSENRVDLKNVPGIRKDMKEVVLSATCDPFFEKQMYSNFGDLGMAVKKLVDEYQAKTQTHENIQSIEDMQRFVENYPAFRSQSVAVSKHVTLMGELARLVGTDNLMDVSQLEQELACSDDHNNHFREVVAKLKHSHIKPQNKLRLAILYALRYETNSSVQIKVVKDLLASSGLSPRSIKLIDSFLKYGGANVRSGDLFGDRGLKKFMRAMTQGLQGVPNVYAQHVPPLIRCLESIVKGQLLDNEFGIVNGNVVPGIKKVRDVIVYICGGVTFEEAHKVAELNQKIQSSGQRIILGGPIIHNSSSFMHEVALAYGHAEDELGKTSSFTTVNIESL</sequence>
<name>A0A024FTU0_9STRA</name>
<dbReference type="SUPFAM" id="SSF52540">
    <property type="entry name" value="P-loop containing nucleoside triphosphate hydrolases"/>
    <property type="match status" value="1"/>
</dbReference>
<dbReference type="InParanoid" id="A0A024FTU0"/>
<dbReference type="NCBIfam" id="TIGR00231">
    <property type="entry name" value="small_GTP"/>
    <property type="match status" value="1"/>
</dbReference>
<dbReference type="GO" id="GO:0016192">
    <property type="term" value="P:vesicle-mediated transport"/>
    <property type="evidence" value="ECO:0007669"/>
    <property type="project" value="InterPro"/>
</dbReference>
<dbReference type="InterPro" id="IPR036045">
    <property type="entry name" value="Sec1-like_sf"/>
</dbReference>
<dbReference type="GO" id="GO:0005525">
    <property type="term" value="F:GTP binding"/>
    <property type="evidence" value="ECO:0007669"/>
    <property type="project" value="UniProtKB-KW"/>
</dbReference>
<evidence type="ECO:0000313" key="11">
    <source>
        <dbReference type="Proteomes" id="UP000053237"/>
    </source>
</evidence>
<dbReference type="SMART" id="SM00174">
    <property type="entry name" value="RHO"/>
    <property type="match status" value="1"/>
</dbReference>
<feature type="compositionally biased region" description="Basic and acidic residues" evidence="9">
    <location>
        <begin position="34"/>
        <end position="46"/>
    </location>
</feature>
<keyword evidence="5" id="KW-0653">Protein transport</keyword>
<feature type="region of interest" description="Disordered" evidence="9">
    <location>
        <begin position="1"/>
        <end position="46"/>
    </location>
</feature>
<comment type="similarity">
    <text evidence="1">Belongs to the small GTPase superfamily. Rab family.</text>
</comment>
<dbReference type="PROSITE" id="PS51419">
    <property type="entry name" value="RAB"/>
    <property type="match status" value="1"/>
</dbReference>
<dbReference type="InterPro" id="IPR027417">
    <property type="entry name" value="P-loop_NTPase"/>
</dbReference>
<dbReference type="SMART" id="SM00175">
    <property type="entry name" value="RAB"/>
    <property type="match status" value="1"/>
</dbReference>
<dbReference type="STRING" id="65357.A0A024FTU0"/>
<dbReference type="InterPro" id="IPR001806">
    <property type="entry name" value="Small_GTPase"/>
</dbReference>
<evidence type="ECO:0000256" key="4">
    <source>
        <dbReference type="ARBA" id="ARBA00022741"/>
    </source>
</evidence>
<dbReference type="PROSITE" id="PS51421">
    <property type="entry name" value="RAS"/>
    <property type="match status" value="1"/>
</dbReference>
<dbReference type="InterPro" id="IPR043154">
    <property type="entry name" value="Sec-1-like_dom1"/>
</dbReference>
<dbReference type="GO" id="GO:0015031">
    <property type="term" value="P:protein transport"/>
    <property type="evidence" value="ECO:0007669"/>
    <property type="project" value="UniProtKB-KW"/>
</dbReference>
<keyword evidence="8" id="KW-0636">Prenylation</keyword>
<reference evidence="10 11" key="1">
    <citation type="submission" date="2012-05" db="EMBL/GenBank/DDBJ databases">
        <title>Recombination and specialization in a pathogen metapopulation.</title>
        <authorList>
            <person name="Gardiner A."/>
            <person name="Kemen E."/>
            <person name="Schultz-Larsen T."/>
            <person name="MacLean D."/>
            <person name="Van Oosterhout C."/>
            <person name="Jones J.D.G."/>
        </authorList>
    </citation>
    <scope>NUCLEOTIDE SEQUENCE [LARGE SCALE GENOMIC DNA]</scope>
    <source>
        <strain evidence="10 11">Ac Nc2</strain>
    </source>
</reference>
<keyword evidence="3" id="KW-0813">Transport</keyword>
<dbReference type="AlphaFoldDB" id="A0A024FTU0"/>
<evidence type="ECO:0000256" key="6">
    <source>
        <dbReference type="ARBA" id="ARBA00023134"/>
    </source>
</evidence>
<keyword evidence="11" id="KW-1185">Reference proteome</keyword>
<dbReference type="FunCoup" id="A0A024FTU0">
    <property type="interactions" value="465"/>
</dbReference>
<evidence type="ECO:0000256" key="5">
    <source>
        <dbReference type="ARBA" id="ARBA00022927"/>
    </source>
</evidence>
<dbReference type="InterPro" id="IPR027482">
    <property type="entry name" value="Sec1-like_dom2"/>
</dbReference>
<dbReference type="Gene3D" id="3.40.50.300">
    <property type="entry name" value="P-loop containing nucleotide triphosphate hydrolases"/>
    <property type="match status" value="1"/>
</dbReference>
<keyword evidence="6" id="KW-0342">GTP-binding</keyword>
<dbReference type="SMART" id="SM00173">
    <property type="entry name" value="RAS"/>
    <property type="match status" value="1"/>
</dbReference>
<proteinExistence type="inferred from homology"/>
<dbReference type="InterPro" id="IPR005225">
    <property type="entry name" value="Small_GTP-bd"/>
</dbReference>
<dbReference type="InterPro" id="IPR001619">
    <property type="entry name" value="Sec1-like"/>
</dbReference>
<keyword evidence="4" id="KW-0547">Nucleotide-binding</keyword>
<evidence type="ECO:0000256" key="2">
    <source>
        <dbReference type="ARBA" id="ARBA00009884"/>
    </source>
</evidence>
<evidence type="ECO:0000256" key="1">
    <source>
        <dbReference type="ARBA" id="ARBA00006270"/>
    </source>
</evidence>
<evidence type="ECO:0000256" key="9">
    <source>
        <dbReference type="SAM" id="MobiDB-lite"/>
    </source>
</evidence>
<dbReference type="Pfam" id="PF00995">
    <property type="entry name" value="Sec1"/>
    <property type="match status" value="1"/>
</dbReference>
<dbReference type="Gene3D" id="3.90.830.10">
    <property type="entry name" value="Syntaxin Binding Protein 1, Chain A, domain 2"/>
    <property type="match status" value="1"/>
</dbReference>
<dbReference type="OrthoDB" id="10266265at2759"/>
<evidence type="ECO:0000256" key="3">
    <source>
        <dbReference type="ARBA" id="ARBA00022448"/>
    </source>
</evidence>
<dbReference type="PROSITE" id="PS51420">
    <property type="entry name" value="RHO"/>
    <property type="match status" value="1"/>
</dbReference>
<gene>
    <name evidence="10" type="ORF">BN9_104240</name>
</gene>
<dbReference type="Pfam" id="PF00071">
    <property type="entry name" value="Ras"/>
    <property type="match status" value="1"/>
</dbReference>
<comment type="similarity">
    <text evidence="2">Belongs to the STXBP/unc-18/SEC1 family.</text>
</comment>
<dbReference type="InterPro" id="IPR043127">
    <property type="entry name" value="Sec-1-like_dom3a"/>
</dbReference>
<dbReference type="PRINTS" id="PR00449">
    <property type="entry name" value="RASTRNSFRMNG"/>
</dbReference>
<accession>A0A024FTU0</accession>
<dbReference type="Gene3D" id="3.40.50.2060">
    <property type="match status" value="1"/>
</dbReference>
<dbReference type="Gene3D" id="1.25.40.60">
    <property type="match status" value="1"/>
</dbReference>
<protein>
    <recommendedName>
        <fullName evidence="12">Vacuolar protein sorting-associated protein 45</fullName>
    </recommendedName>
</protein>
<evidence type="ECO:0000256" key="7">
    <source>
        <dbReference type="ARBA" id="ARBA00023288"/>
    </source>
</evidence>
<dbReference type="Proteomes" id="UP000053237">
    <property type="component" value="Unassembled WGS sequence"/>
</dbReference>
<dbReference type="PANTHER" id="PTHR11679">
    <property type="entry name" value="VESICLE PROTEIN SORTING-ASSOCIATED"/>
    <property type="match status" value="1"/>
</dbReference>
<dbReference type="GO" id="GO:0003924">
    <property type="term" value="F:GTPase activity"/>
    <property type="evidence" value="ECO:0007669"/>
    <property type="project" value="InterPro"/>
</dbReference>
<dbReference type="CDD" id="cd01861">
    <property type="entry name" value="Rab6"/>
    <property type="match status" value="1"/>
</dbReference>